<dbReference type="NCBIfam" id="NF037970">
    <property type="entry name" value="vanZ_1"/>
    <property type="match status" value="1"/>
</dbReference>
<protein>
    <submittedName>
        <fullName evidence="3">VanZ family protein</fullName>
    </submittedName>
</protein>
<proteinExistence type="predicted"/>
<sequence length="123" mass="14448">MHKQLYFWIAVFWTIIVTFLCLTPSSNIPEVSILYLDKLIHIFFHFVFTTLWVLFFKVKMQSPNNYKPFFYSFVLSVFFGITIEILQEVLTTTRTADVFDVLANITGASLAIVVMILYFKNKK</sequence>
<keyword evidence="1" id="KW-0812">Transmembrane</keyword>
<evidence type="ECO:0000256" key="1">
    <source>
        <dbReference type="SAM" id="Phobius"/>
    </source>
</evidence>
<feature type="transmembrane region" description="Helical" evidence="1">
    <location>
        <begin position="5"/>
        <end position="26"/>
    </location>
</feature>
<reference evidence="3" key="1">
    <citation type="submission" date="2024-07" db="EMBL/GenBank/DDBJ databases">
        <authorList>
            <person name="Biller S.J."/>
        </authorList>
    </citation>
    <scope>NUCLEOTIDE SEQUENCE</scope>
    <source>
        <strain evidence="3">WC2409</strain>
    </source>
</reference>
<name>A0AB39W020_9FLAO</name>
<dbReference type="PANTHER" id="PTHR28008:SF1">
    <property type="entry name" value="DOMAIN PROTEIN, PUTATIVE (AFU_ORTHOLOGUE AFUA_3G10980)-RELATED"/>
    <property type="match status" value="1"/>
</dbReference>
<organism evidence="3">
    <name type="scientific">Flavobacterium sp. WC2409</name>
    <dbReference type="NCBI Taxonomy" id="3234139"/>
    <lineage>
        <taxon>Bacteria</taxon>
        <taxon>Pseudomonadati</taxon>
        <taxon>Bacteroidota</taxon>
        <taxon>Flavobacteriia</taxon>
        <taxon>Flavobacteriales</taxon>
        <taxon>Flavobacteriaceae</taxon>
        <taxon>Flavobacterium</taxon>
    </lineage>
</organism>
<evidence type="ECO:0000259" key="2">
    <source>
        <dbReference type="Pfam" id="PF04892"/>
    </source>
</evidence>
<dbReference type="PANTHER" id="PTHR28008">
    <property type="entry name" value="DOMAIN PROTEIN, PUTATIVE (AFU_ORTHOLOGUE AFUA_3G10980)-RELATED"/>
    <property type="match status" value="1"/>
</dbReference>
<dbReference type="InterPro" id="IPR006976">
    <property type="entry name" value="VanZ-like"/>
</dbReference>
<accession>A0AB39W020</accession>
<evidence type="ECO:0000313" key="3">
    <source>
        <dbReference type="EMBL" id="XDU94657.1"/>
    </source>
</evidence>
<dbReference type="Pfam" id="PF04892">
    <property type="entry name" value="VanZ"/>
    <property type="match status" value="1"/>
</dbReference>
<dbReference type="EMBL" id="CP165625">
    <property type="protein sequence ID" value="XDU94657.1"/>
    <property type="molecule type" value="Genomic_DNA"/>
</dbReference>
<keyword evidence="1" id="KW-0472">Membrane</keyword>
<feature type="transmembrane region" description="Helical" evidence="1">
    <location>
        <begin position="38"/>
        <end position="56"/>
    </location>
</feature>
<feature type="transmembrane region" description="Helical" evidence="1">
    <location>
        <begin position="98"/>
        <end position="119"/>
    </location>
</feature>
<dbReference type="RefSeq" id="WP_369752597.1">
    <property type="nucleotide sequence ID" value="NZ_CP165625.1"/>
</dbReference>
<feature type="transmembrane region" description="Helical" evidence="1">
    <location>
        <begin position="68"/>
        <end position="86"/>
    </location>
</feature>
<dbReference type="AlphaFoldDB" id="A0AB39W020"/>
<feature type="domain" description="VanZ-like" evidence="2">
    <location>
        <begin position="36"/>
        <end position="117"/>
    </location>
</feature>
<gene>
    <name evidence="3" type="ORF">AB3G34_12270</name>
</gene>
<keyword evidence="1" id="KW-1133">Transmembrane helix</keyword>